<proteinExistence type="predicted"/>
<dbReference type="EMBL" id="BPLR01019536">
    <property type="protein sequence ID" value="GIX68966.1"/>
    <property type="molecule type" value="Genomic_DNA"/>
</dbReference>
<sequence length="89" mass="10201">MRALVIAKINLRSDNSRHITFTRSAGSSQIVPLQQILAKEESMAHEEEDWFVFAGSRPRWERFLLMALTGTVDQITKGVNSNWLKQTLK</sequence>
<evidence type="ECO:0000313" key="2">
    <source>
        <dbReference type="Proteomes" id="UP001054945"/>
    </source>
</evidence>
<gene>
    <name evidence="1" type="ORF">CEXT_625771</name>
</gene>
<comment type="caution">
    <text evidence="1">The sequence shown here is derived from an EMBL/GenBank/DDBJ whole genome shotgun (WGS) entry which is preliminary data.</text>
</comment>
<name>A0AAV4MC27_CAEEX</name>
<accession>A0AAV4MC27</accession>
<protein>
    <submittedName>
        <fullName evidence="1">Uncharacterized protein</fullName>
    </submittedName>
</protein>
<evidence type="ECO:0000313" key="1">
    <source>
        <dbReference type="EMBL" id="GIX68966.1"/>
    </source>
</evidence>
<organism evidence="1 2">
    <name type="scientific">Caerostris extrusa</name>
    <name type="common">Bark spider</name>
    <name type="synonym">Caerostris bankana</name>
    <dbReference type="NCBI Taxonomy" id="172846"/>
    <lineage>
        <taxon>Eukaryota</taxon>
        <taxon>Metazoa</taxon>
        <taxon>Ecdysozoa</taxon>
        <taxon>Arthropoda</taxon>
        <taxon>Chelicerata</taxon>
        <taxon>Arachnida</taxon>
        <taxon>Araneae</taxon>
        <taxon>Araneomorphae</taxon>
        <taxon>Entelegynae</taxon>
        <taxon>Araneoidea</taxon>
        <taxon>Araneidae</taxon>
        <taxon>Caerostris</taxon>
    </lineage>
</organism>
<dbReference type="AlphaFoldDB" id="A0AAV4MC27"/>
<keyword evidence="2" id="KW-1185">Reference proteome</keyword>
<dbReference type="Proteomes" id="UP001054945">
    <property type="component" value="Unassembled WGS sequence"/>
</dbReference>
<reference evidence="1 2" key="1">
    <citation type="submission" date="2021-06" db="EMBL/GenBank/DDBJ databases">
        <title>Caerostris extrusa draft genome.</title>
        <authorList>
            <person name="Kono N."/>
            <person name="Arakawa K."/>
        </authorList>
    </citation>
    <scope>NUCLEOTIDE SEQUENCE [LARGE SCALE GENOMIC DNA]</scope>
</reference>